<dbReference type="Proteomes" id="UP001596283">
    <property type="component" value="Unassembled WGS sequence"/>
</dbReference>
<accession>A0ABW1TE16</accession>
<keyword evidence="4" id="KW-1185">Reference proteome</keyword>
<keyword evidence="1" id="KW-0472">Membrane</keyword>
<keyword evidence="1" id="KW-0812">Transmembrane</keyword>
<evidence type="ECO:0000313" key="3">
    <source>
        <dbReference type="EMBL" id="MFC6259447.1"/>
    </source>
</evidence>
<evidence type="ECO:0000256" key="1">
    <source>
        <dbReference type="SAM" id="Phobius"/>
    </source>
</evidence>
<protein>
    <submittedName>
        <fullName evidence="3">Uncharacterized protein</fullName>
    </submittedName>
</protein>
<evidence type="ECO:0000256" key="2">
    <source>
        <dbReference type="SAM" id="SignalP"/>
    </source>
</evidence>
<dbReference type="EMBL" id="JBHSSI010000004">
    <property type="protein sequence ID" value="MFC6259447.1"/>
    <property type="molecule type" value="Genomic_DNA"/>
</dbReference>
<dbReference type="RefSeq" id="WP_125686771.1">
    <property type="nucleotide sequence ID" value="NZ_JBHSSI010000004.1"/>
</dbReference>
<proteinExistence type="predicted"/>
<gene>
    <name evidence="3" type="ORF">ACFP1C_00650</name>
</gene>
<organism evidence="3 4">
    <name type="scientific">Levilactobacillus fujinensis</name>
    <dbReference type="NCBI Taxonomy" id="2486024"/>
    <lineage>
        <taxon>Bacteria</taxon>
        <taxon>Bacillati</taxon>
        <taxon>Bacillota</taxon>
        <taxon>Bacilli</taxon>
        <taxon>Lactobacillales</taxon>
        <taxon>Lactobacillaceae</taxon>
        <taxon>Levilactobacillus</taxon>
    </lineage>
</organism>
<sequence length="221" mass="23178">MKKVIKGTSVILSAALLGAMFVESGIATTVAHADTVSESTSGTTGTSTQVKAYPKFVSEEQADQIINDNISTLTSQQVEAIQQKVKSYARTTVDGSDTTVSISDDAMQTAIMSVIAPNTAVMQTRSGKGTTKIVWNGAAKKGNVDIYISTGMLNMAKKQGFGVLAQIVLLPLGAVGGAIGVVLRIALKSSLSTIFAKASGGFKKGRVFHFKGGKYKSWSYQ</sequence>
<keyword evidence="1" id="KW-1133">Transmembrane helix</keyword>
<name>A0ABW1TE16_9LACO</name>
<evidence type="ECO:0000313" key="4">
    <source>
        <dbReference type="Proteomes" id="UP001596283"/>
    </source>
</evidence>
<feature type="signal peptide" evidence="2">
    <location>
        <begin position="1"/>
        <end position="33"/>
    </location>
</feature>
<keyword evidence="2" id="KW-0732">Signal</keyword>
<feature type="transmembrane region" description="Helical" evidence="1">
    <location>
        <begin position="163"/>
        <end position="187"/>
    </location>
</feature>
<feature type="chain" id="PRO_5046164461" evidence="2">
    <location>
        <begin position="34"/>
        <end position="221"/>
    </location>
</feature>
<reference evidence="4" key="1">
    <citation type="journal article" date="2019" name="Int. J. Syst. Evol. Microbiol.">
        <title>The Global Catalogue of Microorganisms (GCM) 10K type strain sequencing project: providing services to taxonomists for standard genome sequencing and annotation.</title>
        <authorList>
            <consortium name="The Broad Institute Genomics Platform"/>
            <consortium name="The Broad Institute Genome Sequencing Center for Infectious Disease"/>
            <person name="Wu L."/>
            <person name="Ma J."/>
        </authorList>
    </citation>
    <scope>NUCLEOTIDE SEQUENCE [LARGE SCALE GENOMIC DNA]</scope>
    <source>
        <strain evidence="4">CCM 8908</strain>
    </source>
</reference>
<comment type="caution">
    <text evidence="3">The sequence shown here is derived from an EMBL/GenBank/DDBJ whole genome shotgun (WGS) entry which is preliminary data.</text>
</comment>